<reference evidence="10" key="1">
    <citation type="submission" date="2005-10" db="EMBL/GenBank/DDBJ databases">
        <title>Complete sequence of Pelobacter carbinolicus DSM 2380.</title>
        <authorList>
            <person name="Copeland A."/>
            <person name="Lucas S."/>
            <person name="Lapidus A."/>
            <person name="Barry K."/>
            <person name="Detter J.C."/>
            <person name="Glavina T."/>
            <person name="Hammon N."/>
            <person name="Israni S."/>
            <person name="Pitluck S."/>
            <person name="Chertkov O."/>
            <person name="Schmutz J."/>
            <person name="Larimer F."/>
            <person name="Land M."/>
            <person name="Kyrpides N."/>
            <person name="Ivanova N."/>
            <person name="Richardson P."/>
        </authorList>
    </citation>
    <scope>NUCLEOTIDE SEQUENCE [LARGE SCALE GENOMIC DNA]</scope>
    <source>
        <strain evidence="10">DSM 2380 / NBRC 103641 / GraBd1</strain>
    </source>
</reference>
<dbReference type="GO" id="GO:0005576">
    <property type="term" value="C:extracellular region"/>
    <property type="evidence" value="ECO:0007669"/>
    <property type="project" value="UniProtKB-SubCell"/>
</dbReference>
<keyword evidence="6" id="KW-0975">Bacterial flagellum</keyword>
<protein>
    <recommendedName>
        <fullName evidence="4">Flagellar hook-associated protein 1</fullName>
    </recommendedName>
</protein>
<evidence type="ECO:0000256" key="3">
    <source>
        <dbReference type="ARBA" id="ARBA00009677"/>
    </source>
</evidence>
<sequence>MSDLISSLQSGQSVPSVNRTGREITDNDVANAKNGSRQPAQISQPPSLAAHGDFTARAAVGSGIARAENNLITNQLVSRRSGYGEASAQAGALAKLEGIICAPASDLCSTMAALFDGRQAFASPPEPGREREKVLATGKQLTDTFRQMDRELAEVQAEIDQDIASAVDDLNKQLMQIGDVDTRIVTREAGGNPADTLRDERNRLLQTVAETVGIQYNEMDTGGVSVQLPSGAPLVMSGDVGCFSSECREGKVLLSLSHGATSTDLSTNDLGGKIGGLMTVRDETIEKTRTALDQLAEEIAARVDTIDSSQVVMDGNTGQDFFNGATSSNGSTTLLERYRQLAAGIRIEVSRNTTALESDEDSLIQLQNLQDTIAGASPEEEMMLLSQYQGGYQTAVKSLSLVQGMLDSLLARD</sequence>
<dbReference type="NCBIfam" id="TIGR02492">
    <property type="entry name" value="flgK_ends"/>
    <property type="match status" value="1"/>
</dbReference>
<dbReference type="InterPro" id="IPR002371">
    <property type="entry name" value="FlgK"/>
</dbReference>
<dbReference type="STRING" id="338963.Pcar_2445"/>
<dbReference type="GO" id="GO:0044780">
    <property type="term" value="P:bacterial-type flagellum assembly"/>
    <property type="evidence" value="ECO:0007669"/>
    <property type="project" value="InterPro"/>
</dbReference>
<evidence type="ECO:0000313" key="10">
    <source>
        <dbReference type="Proteomes" id="UP000002534"/>
    </source>
</evidence>
<comment type="similarity">
    <text evidence="3">Belongs to the flagella basal body rod proteins family.</text>
</comment>
<dbReference type="OrthoDB" id="9802553at2"/>
<evidence type="ECO:0000259" key="8">
    <source>
        <dbReference type="Pfam" id="PF22638"/>
    </source>
</evidence>
<comment type="subcellular location">
    <subcellularLocation>
        <location evidence="1">Bacterial flagellum</location>
    </subcellularLocation>
    <subcellularLocation>
        <location evidence="2">Secreted</location>
    </subcellularLocation>
</comment>
<feature type="compositionally biased region" description="Polar residues" evidence="7">
    <location>
        <begin position="1"/>
        <end position="19"/>
    </location>
</feature>
<feature type="domain" description="Flagellar hook-associated protein FlgK helical" evidence="8">
    <location>
        <begin position="93"/>
        <end position="322"/>
    </location>
</feature>
<dbReference type="EMBL" id="CP000142">
    <property type="protein sequence ID" value="ABA89684.1"/>
    <property type="molecule type" value="Genomic_DNA"/>
</dbReference>
<gene>
    <name evidence="9" type="primary">flgK-2</name>
    <name evidence="9" type="ordered locus">Pcar_2445</name>
</gene>
<keyword evidence="9" id="KW-0966">Cell projection</keyword>
<name>Q3A1S3_SYNC1</name>
<evidence type="ECO:0000256" key="1">
    <source>
        <dbReference type="ARBA" id="ARBA00004365"/>
    </source>
</evidence>
<evidence type="ECO:0000256" key="5">
    <source>
        <dbReference type="ARBA" id="ARBA00022525"/>
    </source>
</evidence>
<dbReference type="InterPro" id="IPR053927">
    <property type="entry name" value="FlgK_helical"/>
</dbReference>
<dbReference type="GO" id="GO:0005198">
    <property type="term" value="F:structural molecule activity"/>
    <property type="evidence" value="ECO:0007669"/>
    <property type="project" value="InterPro"/>
</dbReference>
<dbReference type="AlphaFoldDB" id="Q3A1S3"/>
<dbReference type="KEGG" id="pca:Pcar_2445"/>
<evidence type="ECO:0000313" key="9">
    <source>
        <dbReference type="EMBL" id="ABA89684.1"/>
    </source>
</evidence>
<evidence type="ECO:0000256" key="7">
    <source>
        <dbReference type="SAM" id="MobiDB-lite"/>
    </source>
</evidence>
<proteinExistence type="inferred from homology"/>
<keyword evidence="9" id="KW-0969">Cilium</keyword>
<dbReference type="GO" id="GO:0009424">
    <property type="term" value="C:bacterial-type flagellum hook"/>
    <property type="evidence" value="ECO:0007669"/>
    <property type="project" value="InterPro"/>
</dbReference>
<organism evidence="9 10">
    <name type="scientific">Syntrophotalea carbinolica (strain DSM 2380 / NBRC 103641 / GraBd1)</name>
    <name type="common">Pelobacter carbinolicus</name>
    <dbReference type="NCBI Taxonomy" id="338963"/>
    <lineage>
        <taxon>Bacteria</taxon>
        <taxon>Pseudomonadati</taxon>
        <taxon>Thermodesulfobacteriota</taxon>
        <taxon>Desulfuromonadia</taxon>
        <taxon>Desulfuromonadales</taxon>
        <taxon>Syntrophotaleaceae</taxon>
        <taxon>Syntrophotalea</taxon>
    </lineage>
</organism>
<dbReference type="SUPFAM" id="SSF64518">
    <property type="entry name" value="Phase 1 flagellin"/>
    <property type="match status" value="1"/>
</dbReference>
<dbReference type="PANTHER" id="PTHR30033:SF1">
    <property type="entry name" value="FLAGELLAR HOOK-ASSOCIATED PROTEIN 1"/>
    <property type="match status" value="1"/>
</dbReference>
<feature type="region of interest" description="Disordered" evidence="7">
    <location>
        <begin position="1"/>
        <end position="49"/>
    </location>
</feature>
<dbReference type="HOGENOM" id="CLU_665409_0_0_7"/>
<dbReference type="eggNOG" id="COG1256">
    <property type="taxonomic scope" value="Bacteria"/>
</dbReference>
<reference evidence="9 10" key="2">
    <citation type="journal article" date="2012" name="BMC Genomics">
        <title>The genome of Pelobacter carbinolicus reveals surprising metabolic capabilities and physiological features.</title>
        <authorList>
            <person name="Aklujkar M."/>
            <person name="Haveman S.A."/>
            <person name="Didonato R.Jr."/>
            <person name="Chertkov O."/>
            <person name="Han C.S."/>
            <person name="Land M.L."/>
            <person name="Brown P."/>
            <person name="Lovley D.R."/>
        </authorList>
    </citation>
    <scope>NUCLEOTIDE SEQUENCE [LARGE SCALE GENOMIC DNA]</scope>
    <source>
        <strain evidence="10">DSM 2380 / NBRC 103641 / GraBd1</strain>
    </source>
</reference>
<evidence type="ECO:0000256" key="6">
    <source>
        <dbReference type="ARBA" id="ARBA00023143"/>
    </source>
</evidence>
<keyword evidence="5" id="KW-0964">Secreted</keyword>
<feature type="compositionally biased region" description="Polar residues" evidence="7">
    <location>
        <begin position="33"/>
        <end position="46"/>
    </location>
</feature>
<evidence type="ECO:0000256" key="2">
    <source>
        <dbReference type="ARBA" id="ARBA00004613"/>
    </source>
</evidence>
<dbReference type="PANTHER" id="PTHR30033">
    <property type="entry name" value="FLAGELLAR HOOK-ASSOCIATED PROTEIN 1"/>
    <property type="match status" value="1"/>
</dbReference>
<keyword evidence="10" id="KW-1185">Reference proteome</keyword>
<keyword evidence="9" id="KW-0282">Flagellum</keyword>
<dbReference type="RefSeq" id="WP_011342210.1">
    <property type="nucleotide sequence ID" value="NC_007498.2"/>
</dbReference>
<dbReference type="Pfam" id="PF22638">
    <property type="entry name" value="FlgK_D1"/>
    <property type="match status" value="1"/>
</dbReference>
<accession>Q3A1S3</accession>
<evidence type="ECO:0000256" key="4">
    <source>
        <dbReference type="ARBA" id="ARBA00016244"/>
    </source>
</evidence>
<dbReference type="Proteomes" id="UP000002534">
    <property type="component" value="Chromosome"/>
</dbReference>